<evidence type="ECO:0000256" key="4">
    <source>
        <dbReference type="ARBA" id="ARBA00013673"/>
    </source>
</evidence>
<comment type="function">
    <text evidence="10 12">Specifically methylates the N3 position of the uracil ring of uridine 1498 (m3U1498) in 16S rRNA. Acts on the fully assembled 30S ribosomal subunit.</text>
</comment>
<dbReference type="RefSeq" id="WP_011128021.1">
    <property type="nucleotide sequence ID" value="NC_005070.1"/>
</dbReference>
<dbReference type="NCBIfam" id="TIGR00046">
    <property type="entry name" value="RsmE family RNA methyltransferase"/>
    <property type="match status" value="1"/>
</dbReference>
<keyword evidence="6 12" id="KW-0698">rRNA processing</keyword>
<dbReference type="PANTHER" id="PTHR30027:SF3">
    <property type="entry name" value="16S RRNA (URACIL(1498)-N(3))-METHYLTRANSFERASE"/>
    <property type="match status" value="1"/>
</dbReference>
<evidence type="ECO:0000256" key="7">
    <source>
        <dbReference type="ARBA" id="ARBA00022603"/>
    </source>
</evidence>
<dbReference type="InterPro" id="IPR046887">
    <property type="entry name" value="RsmE_PUA-like"/>
</dbReference>
<keyword evidence="9 12" id="KW-0949">S-adenosyl-L-methionine</keyword>
<evidence type="ECO:0000256" key="12">
    <source>
        <dbReference type="PIRNR" id="PIRNR015601"/>
    </source>
</evidence>
<comment type="catalytic activity">
    <reaction evidence="11 12">
        <text>uridine(1498) in 16S rRNA + S-adenosyl-L-methionine = N(3)-methyluridine(1498) in 16S rRNA + S-adenosyl-L-homocysteine + H(+)</text>
        <dbReference type="Rhea" id="RHEA:42920"/>
        <dbReference type="Rhea" id="RHEA-COMP:10283"/>
        <dbReference type="Rhea" id="RHEA-COMP:10284"/>
        <dbReference type="ChEBI" id="CHEBI:15378"/>
        <dbReference type="ChEBI" id="CHEBI:57856"/>
        <dbReference type="ChEBI" id="CHEBI:59789"/>
        <dbReference type="ChEBI" id="CHEBI:65315"/>
        <dbReference type="ChEBI" id="CHEBI:74502"/>
        <dbReference type="EC" id="2.1.1.193"/>
    </reaction>
</comment>
<evidence type="ECO:0000313" key="16">
    <source>
        <dbReference type="Proteomes" id="UP000001422"/>
    </source>
</evidence>
<dbReference type="HOGENOM" id="CLU_067442_4_1_3"/>
<evidence type="ECO:0000256" key="2">
    <source>
        <dbReference type="ARBA" id="ARBA00005528"/>
    </source>
</evidence>
<evidence type="ECO:0000256" key="11">
    <source>
        <dbReference type="ARBA" id="ARBA00047944"/>
    </source>
</evidence>
<protein>
    <recommendedName>
        <fullName evidence="4 12">Ribosomal RNA small subunit methyltransferase E</fullName>
        <ecNumber evidence="3 12">2.1.1.193</ecNumber>
    </recommendedName>
</protein>
<evidence type="ECO:0000256" key="1">
    <source>
        <dbReference type="ARBA" id="ARBA00004496"/>
    </source>
</evidence>
<evidence type="ECO:0000259" key="13">
    <source>
        <dbReference type="Pfam" id="PF04452"/>
    </source>
</evidence>
<dbReference type="GO" id="GO:0005737">
    <property type="term" value="C:cytoplasm"/>
    <property type="evidence" value="ECO:0007669"/>
    <property type="project" value="UniProtKB-SubCell"/>
</dbReference>
<evidence type="ECO:0000259" key="14">
    <source>
        <dbReference type="Pfam" id="PF20260"/>
    </source>
</evidence>
<dbReference type="InterPro" id="IPR029026">
    <property type="entry name" value="tRNA_m1G_MTases_N"/>
</dbReference>
<dbReference type="STRING" id="84588.SYNW1156"/>
<dbReference type="SUPFAM" id="SSF88697">
    <property type="entry name" value="PUA domain-like"/>
    <property type="match status" value="1"/>
</dbReference>
<dbReference type="Pfam" id="PF20260">
    <property type="entry name" value="PUA_4"/>
    <property type="match status" value="1"/>
</dbReference>
<dbReference type="AlphaFoldDB" id="Q7U730"/>
<dbReference type="EMBL" id="BX569692">
    <property type="protein sequence ID" value="CAE07671.1"/>
    <property type="molecule type" value="Genomic_DNA"/>
</dbReference>
<name>Q7U730_PARMW</name>
<gene>
    <name evidence="15" type="ordered locus">SYNW1156</name>
</gene>
<dbReference type="InterPro" id="IPR015947">
    <property type="entry name" value="PUA-like_sf"/>
</dbReference>
<comment type="similarity">
    <text evidence="2 12">Belongs to the RNA methyltransferase RsmE family.</text>
</comment>
<dbReference type="GO" id="GO:0070042">
    <property type="term" value="F:rRNA (uridine-N3-)-methyltransferase activity"/>
    <property type="evidence" value="ECO:0007669"/>
    <property type="project" value="TreeGrafter"/>
</dbReference>
<dbReference type="SUPFAM" id="SSF75217">
    <property type="entry name" value="alpha/beta knot"/>
    <property type="match status" value="1"/>
</dbReference>
<dbReference type="eggNOG" id="COG1385">
    <property type="taxonomic scope" value="Bacteria"/>
</dbReference>
<dbReference type="PANTHER" id="PTHR30027">
    <property type="entry name" value="RIBOSOMAL RNA SMALL SUBUNIT METHYLTRANSFERASE E"/>
    <property type="match status" value="1"/>
</dbReference>
<dbReference type="KEGG" id="syw:SYNW1156"/>
<evidence type="ECO:0000256" key="10">
    <source>
        <dbReference type="ARBA" id="ARBA00025699"/>
    </source>
</evidence>
<accession>Q7U730</accession>
<evidence type="ECO:0000256" key="3">
    <source>
        <dbReference type="ARBA" id="ARBA00012328"/>
    </source>
</evidence>
<evidence type="ECO:0000256" key="9">
    <source>
        <dbReference type="ARBA" id="ARBA00022691"/>
    </source>
</evidence>
<dbReference type="CDD" id="cd18084">
    <property type="entry name" value="RsmE-like"/>
    <property type="match status" value="1"/>
</dbReference>
<comment type="subcellular location">
    <subcellularLocation>
        <location evidence="1 12">Cytoplasm</location>
    </subcellularLocation>
</comment>
<evidence type="ECO:0000256" key="5">
    <source>
        <dbReference type="ARBA" id="ARBA00022490"/>
    </source>
</evidence>
<keyword evidence="5 12" id="KW-0963">Cytoplasm</keyword>
<dbReference type="InterPro" id="IPR006700">
    <property type="entry name" value="RsmE"/>
</dbReference>
<evidence type="ECO:0000313" key="15">
    <source>
        <dbReference type="EMBL" id="CAE07671.1"/>
    </source>
</evidence>
<dbReference type="PIRSF" id="PIRSF015601">
    <property type="entry name" value="MTase_slr0722"/>
    <property type="match status" value="1"/>
</dbReference>
<feature type="domain" description="Ribosomal RNA small subunit methyltransferase E methyltransferase" evidence="13">
    <location>
        <begin position="84"/>
        <end position="230"/>
    </location>
</feature>
<reference evidence="15 16" key="1">
    <citation type="journal article" date="2003" name="Nature">
        <title>The genome of a motile marine Synechococcus.</title>
        <authorList>
            <person name="Palenik B."/>
            <person name="Brahamsha B."/>
            <person name="Larimer F."/>
            <person name="Land M."/>
            <person name="Hauser L."/>
            <person name="Chain P."/>
            <person name="Lamerdin J."/>
            <person name="Regala W."/>
            <person name="Allen E.A."/>
            <person name="McCarren J."/>
            <person name="Paulsen I."/>
            <person name="Dufresne A."/>
            <person name="Partensky F."/>
            <person name="Webb E."/>
            <person name="Waterbury J."/>
        </authorList>
    </citation>
    <scope>NUCLEOTIDE SEQUENCE [LARGE SCALE GENOMIC DNA]</scope>
    <source>
        <strain evidence="15 16">WH8102</strain>
    </source>
</reference>
<proteinExistence type="inferred from homology"/>
<dbReference type="Gene3D" id="3.40.1280.10">
    <property type="match status" value="1"/>
</dbReference>
<keyword evidence="8 12" id="KW-0808">Transferase</keyword>
<dbReference type="InterPro" id="IPR029028">
    <property type="entry name" value="Alpha/beta_knot_MTases"/>
</dbReference>
<evidence type="ECO:0000256" key="6">
    <source>
        <dbReference type="ARBA" id="ARBA00022552"/>
    </source>
</evidence>
<sequence length="242" mass="27117">MAERRRLLIAPQRLAAVETGDPTVPLERSEQHYLRRVLRCRVGDTIDVVDGCGSLWQAQLISADALRVSVPADQIEPVRVPRLGLGLSLIRRGFEDALRMACELGVDEIQPLRADRSTPQAEHRPERWATILQEAVEQCERLWLPTLKPACKLAQWPNSSDPVAVGVTRRADTPALRDWLNQTTNCNGMVWLLVGPEGGWSNAEEQLSITREWQPVHLGSSILRSSTAAVRGSVELVQWRDR</sequence>
<organism evidence="15 16">
    <name type="scientific">Parasynechococcus marenigrum (strain WH8102)</name>
    <dbReference type="NCBI Taxonomy" id="84588"/>
    <lineage>
        <taxon>Bacteria</taxon>
        <taxon>Bacillati</taxon>
        <taxon>Cyanobacteriota</taxon>
        <taxon>Cyanophyceae</taxon>
        <taxon>Synechococcales</taxon>
        <taxon>Prochlorococcaceae</taxon>
        <taxon>Parasynechococcus</taxon>
        <taxon>Parasynechococcus marenigrum</taxon>
    </lineage>
</organism>
<dbReference type="InterPro" id="IPR046886">
    <property type="entry name" value="RsmE_MTase_dom"/>
</dbReference>
<evidence type="ECO:0000256" key="8">
    <source>
        <dbReference type="ARBA" id="ARBA00022679"/>
    </source>
</evidence>
<keyword evidence="7 12" id="KW-0489">Methyltransferase</keyword>
<dbReference type="Pfam" id="PF04452">
    <property type="entry name" value="Methyltrans_RNA"/>
    <property type="match status" value="1"/>
</dbReference>
<dbReference type="Proteomes" id="UP000001422">
    <property type="component" value="Chromosome"/>
</dbReference>
<dbReference type="NCBIfam" id="NF008697">
    <property type="entry name" value="PRK11713.4-1"/>
    <property type="match status" value="1"/>
</dbReference>
<dbReference type="GO" id="GO:0070475">
    <property type="term" value="P:rRNA base methylation"/>
    <property type="evidence" value="ECO:0007669"/>
    <property type="project" value="TreeGrafter"/>
</dbReference>
<dbReference type="EC" id="2.1.1.193" evidence="3 12"/>
<keyword evidence="16" id="KW-1185">Reference proteome</keyword>
<feature type="domain" description="Ribosomal RNA small subunit methyltransferase E PUA-like" evidence="14">
    <location>
        <begin position="27"/>
        <end position="67"/>
    </location>
</feature>